<reference evidence="2" key="1">
    <citation type="submission" date="2015-10" db="EMBL/GenBank/DDBJ databases">
        <authorList>
            <person name="Gilbert D.G."/>
        </authorList>
    </citation>
    <scope>NUCLEOTIDE SEQUENCE</scope>
</reference>
<name>A0A170PR77_9ZZZZ</name>
<evidence type="ECO:0000313" key="2">
    <source>
        <dbReference type="EMBL" id="CUS51963.1"/>
    </source>
</evidence>
<accession>A0A170PR77</accession>
<dbReference type="AlphaFoldDB" id="A0A170PR77"/>
<gene>
    <name evidence="2" type="ORF">MGWOODY_XGa285</name>
</gene>
<feature type="domain" description="VOC" evidence="1">
    <location>
        <begin position="8"/>
        <end position="129"/>
    </location>
</feature>
<protein>
    <submittedName>
        <fullName evidence="2">Biphenyl-2,3-diol 1,2-dioxygenase</fullName>
        <ecNumber evidence="2">1.13.11.39</ecNumber>
    </submittedName>
</protein>
<proteinExistence type="predicted"/>
<keyword evidence="2" id="KW-0560">Oxidoreductase</keyword>
<dbReference type="InterPro" id="IPR004360">
    <property type="entry name" value="Glyas_Fos-R_dOase_dom"/>
</dbReference>
<dbReference type="SUPFAM" id="SSF54593">
    <property type="entry name" value="Glyoxalase/Bleomycin resistance protein/Dihydroxybiphenyl dioxygenase"/>
    <property type="match status" value="1"/>
</dbReference>
<dbReference type="PROSITE" id="PS51819">
    <property type="entry name" value="VOC"/>
    <property type="match status" value="1"/>
</dbReference>
<dbReference type="Pfam" id="PF00903">
    <property type="entry name" value="Glyoxalase"/>
    <property type="match status" value="1"/>
</dbReference>
<evidence type="ECO:0000259" key="1">
    <source>
        <dbReference type="PROSITE" id="PS51819"/>
    </source>
</evidence>
<organism evidence="2">
    <name type="scientific">hydrothermal vent metagenome</name>
    <dbReference type="NCBI Taxonomy" id="652676"/>
    <lineage>
        <taxon>unclassified sequences</taxon>
        <taxon>metagenomes</taxon>
        <taxon>ecological metagenomes</taxon>
    </lineage>
</organism>
<sequence length="181" mass="20714">MSTQPRPRIGHIGLNIRDADVMKDFYTQVMGFTVTDHGPHPVNSCPMLFLSTNPEEHHEIVLIGGRPDDADYSAAQQLSFLLESLDELREMRDRLVAAGVDVNRYACHGNAWSIYFSDPEGNYLELYVHTPWYVPQPYGDDFDLDESNDEIIRKTEALCRNDAGFMMETDRKVKARETMLN</sequence>
<dbReference type="InterPro" id="IPR037523">
    <property type="entry name" value="VOC_core"/>
</dbReference>
<dbReference type="InterPro" id="IPR029068">
    <property type="entry name" value="Glyas_Bleomycin-R_OHBP_Dase"/>
</dbReference>
<dbReference type="Gene3D" id="3.10.180.10">
    <property type="entry name" value="2,3-Dihydroxybiphenyl 1,2-Dioxygenase, domain 1"/>
    <property type="match status" value="1"/>
</dbReference>
<dbReference type="GO" id="GO:0018583">
    <property type="term" value="F:biphenyl-2,3-diol 1,2-dioxygenase activity"/>
    <property type="evidence" value="ECO:0007669"/>
    <property type="project" value="UniProtKB-EC"/>
</dbReference>
<keyword evidence="2" id="KW-0223">Dioxygenase</keyword>
<dbReference type="EC" id="1.13.11.39" evidence="2"/>
<dbReference type="EMBL" id="CZRL01000073">
    <property type="protein sequence ID" value="CUS51963.1"/>
    <property type="molecule type" value="Genomic_DNA"/>
</dbReference>